<feature type="transmembrane region" description="Helical" evidence="1">
    <location>
        <begin position="224"/>
        <end position="246"/>
    </location>
</feature>
<keyword evidence="1" id="KW-0472">Membrane</keyword>
<gene>
    <name evidence="2" type="ORF">HMPREF0291_10147</name>
</gene>
<feature type="transmembrane region" description="Helical" evidence="1">
    <location>
        <begin position="144"/>
        <end position="171"/>
    </location>
</feature>
<accession>D7WAK8</accession>
<protein>
    <submittedName>
        <fullName evidence="2">Uncharacterized protein</fullName>
    </submittedName>
</protein>
<keyword evidence="1" id="KW-0812">Transmembrane</keyword>
<dbReference type="OrthoDB" id="4425547at2"/>
<dbReference type="AlphaFoldDB" id="D7WAK8"/>
<evidence type="ECO:0000313" key="3">
    <source>
        <dbReference type="Proteomes" id="UP000004208"/>
    </source>
</evidence>
<dbReference type="HOGENOM" id="CLU_1169099_0_0_11"/>
<name>D7WAK8_9CORY</name>
<feature type="transmembrane region" description="Helical" evidence="1">
    <location>
        <begin position="178"/>
        <end position="204"/>
    </location>
</feature>
<feature type="transmembrane region" description="Helical" evidence="1">
    <location>
        <begin position="74"/>
        <end position="94"/>
    </location>
</feature>
<dbReference type="eggNOG" id="ENOG5031JDD">
    <property type="taxonomic scope" value="Bacteria"/>
</dbReference>
<keyword evidence="1" id="KW-1133">Transmembrane helix</keyword>
<feature type="transmembrane region" description="Helical" evidence="1">
    <location>
        <begin position="12"/>
        <end position="30"/>
    </location>
</feature>
<dbReference type="EMBL" id="ACLJ02000001">
    <property type="protein sequence ID" value="EFK54889.1"/>
    <property type="molecule type" value="Genomic_DNA"/>
</dbReference>
<comment type="caution">
    <text evidence="2">The sequence shown here is derived from an EMBL/GenBank/DDBJ whole genome shotgun (WGS) entry which is preliminary data.</text>
</comment>
<organism evidence="2 3">
    <name type="scientific">Corynebacterium genitalium ATCC 33030</name>
    <dbReference type="NCBI Taxonomy" id="585529"/>
    <lineage>
        <taxon>Bacteria</taxon>
        <taxon>Bacillati</taxon>
        <taxon>Actinomycetota</taxon>
        <taxon>Actinomycetes</taxon>
        <taxon>Mycobacteriales</taxon>
        <taxon>Corynebacteriaceae</taxon>
        <taxon>Corynebacterium</taxon>
    </lineage>
</organism>
<evidence type="ECO:0000313" key="2">
    <source>
        <dbReference type="EMBL" id="EFK54889.1"/>
    </source>
</evidence>
<reference evidence="2" key="1">
    <citation type="submission" date="2010-06" db="EMBL/GenBank/DDBJ databases">
        <authorList>
            <person name="Muzny D."/>
            <person name="Qin X."/>
            <person name="Buhay C."/>
            <person name="Dugan-Rocha S."/>
            <person name="Ding Y."/>
            <person name="Chen G."/>
            <person name="Hawes A."/>
            <person name="Holder M."/>
            <person name="Jhangiani S."/>
            <person name="Johnson A."/>
            <person name="Khan Z."/>
            <person name="Li Z."/>
            <person name="Liu W."/>
            <person name="Liu X."/>
            <person name="Perez L."/>
            <person name="Shen H."/>
            <person name="Wang Q."/>
            <person name="Watt J."/>
            <person name="Xi L."/>
            <person name="Xin Y."/>
            <person name="Zhou J."/>
            <person name="Deng J."/>
            <person name="Jiang H."/>
            <person name="Liu Y."/>
            <person name="Qu J."/>
            <person name="Song X.-Z."/>
            <person name="Zhang L."/>
            <person name="Villasana D."/>
            <person name="Johnson A."/>
            <person name="Liu J."/>
            <person name="Liyanage D."/>
            <person name="Lorensuhewa L."/>
            <person name="Robinson T."/>
            <person name="Song A."/>
            <person name="Song B.-B."/>
            <person name="Dinh H."/>
            <person name="Thornton R."/>
            <person name="Coyle M."/>
            <person name="Francisco L."/>
            <person name="Jackson L."/>
            <person name="Javaid M."/>
            <person name="Korchina V."/>
            <person name="Kovar C."/>
            <person name="Mata R."/>
            <person name="Mathew T."/>
            <person name="Ngo R."/>
            <person name="Nguyen L."/>
            <person name="Nguyen N."/>
            <person name="Okwuonu G."/>
            <person name="Ongeri F."/>
            <person name="Pham C."/>
            <person name="Simmons D."/>
            <person name="Wilczek-Boney K."/>
            <person name="Hale W."/>
            <person name="Jakkamsetti A."/>
            <person name="Pham P."/>
            <person name="Ruth R."/>
            <person name="San Lucas F."/>
            <person name="Warren J."/>
            <person name="Zhang J."/>
            <person name="Zhao Z."/>
            <person name="Zhou C."/>
            <person name="Zhu D."/>
            <person name="Lee S."/>
            <person name="Bess C."/>
            <person name="Blankenburg K."/>
            <person name="Forbes L."/>
            <person name="Fu Q."/>
            <person name="Gubbala S."/>
            <person name="Hirani K."/>
            <person name="Jayaseelan J.C."/>
            <person name="Lara F."/>
            <person name="Munidasa M."/>
            <person name="Palculict T."/>
            <person name="Patil S."/>
            <person name="Pu L.-L."/>
            <person name="Saada N."/>
            <person name="Tang L."/>
            <person name="Weissenberger G."/>
            <person name="Zhu Y."/>
            <person name="Hemphill L."/>
            <person name="Shang Y."/>
            <person name="Youmans B."/>
            <person name="Ayvaz T."/>
            <person name="Ross M."/>
            <person name="Santibanez J."/>
            <person name="Aqrawi P."/>
            <person name="Gross S."/>
            <person name="Joshi V."/>
            <person name="Fowler G."/>
            <person name="Nazareth L."/>
            <person name="Reid J."/>
            <person name="Worley K."/>
            <person name="Petrosino J."/>
            <person name="Highlander S."/>
            <person name="Gibbs R."/>
        </authorList>
    </citation>
    <scope>NUCLEOTIDE SEQUENCE [LARGE SCALE GENOMIC DNA]</scope>
    <source>
        <strain evidence="2">ATCC 33030</strain>
    </source>
</reference>
<evidence type="ECO:0000256" key="1">
    <source>
        <dbReference type="SAM" id="Phobius"/>
    </source>
</evidence>
<dbReference type="RefSeq" id="WP_005286408.1">
    <property type="nucleotide sequence ID" value="NZ_CM000961.1"/>
</dbReference>
<feature type="transmembrane region" description="Helical" evidence="1">
    <location>
        <begin position="36"/>
        <end position="53"/>
    </location>
</feature>
<sequence length="253" mass="26983">MKLFLSPHKPVKYLAPFAVLCVIVPLGRFLAGDGTVWTLLGGAGMFALFAIAGRNWEAVDQLGASFTKWMNSAAFTMITGSGVLALVTAASSVINQKLNPYYKGYDFFLFTTDKPVEWATSPGPFADSSFVPEPYLVENAGQSILTVALTALLTFTFFALCCVGGLALGLTMKRRGGLLFPAAVVIAIVAYAITYTVLAFPYTSGQVDPVDPAHMIVPLAEPRSVPIAAASIAGLIMLSASTYMIARTPRLRR</sequence>
<keyword evidence="3" id="KW-1185">Reference proteome</keyword>
<proteinExistence type="predicted"/>
<dbReference type="Proteomes" id="UP000004208">
    <property type="component" value="Unassembled WGS sequence"/>
</dbReference>